<name>A0A549T4V4_9HYPH</name>
<dbReference type="Pfam" id="PF07478">
    <property type="entry name" value="Dala_Dala_lig_C"/>
    <property type="match status" value="1"/>
</dbReference>
<dbReference type="InterPro" id="IPR013815">
    <property type="entry name" value="ATP_grasp_subdomain_1"/>
</dbReference>
<feature type="binding site" evidence="16">
    <location>
        <position position="135"/>
    </location>
    <ligand>
        <name>ATP</name>
        <dbReference type="ChEBI" id="CHEBI:30616"/>
    </ligand>
</feature>
<evidence type="ECO:0000256" key="10">
    <source>
        <dbReference type="ARBA" id="ARBA00022984"/>
    </source>
</evidence>
<evidence type="ECO:0000256" key="1">
    <source>
        <dbReference type="ARBA" id="ARBA00001936"/>
    </source>
</evidence>
<dbReference type="RefSeq" id="WP_143126401.1">
    <property type="nucleotide sequence ID" value="NZ_VJMG01000048.1"/>
</dbReference>
<evidence type="ECO:0000256" key="16">
    <source>
        <dbReference type="PIRSR" id="PIRSR039102-2"/>
    </source>
</evidence>
<keyword evidence="11 17" id="KW-0464">Manganese</keyword>
<evidence type="ECO:0000256" key="12">
    <source>
        <dbReference type="ARBA" id="ARBA00023316"/>
    </source>
</evidence>
<comment type="cofactor">
    <cofactor evidence="17">
        <name>Mg(2+)</name>
        <dbReference type="ChEBI" id="CHEBI:18420"/>
    </cofactor>
    <cofactor evidence="17">
        <name>Mn(2+)</name>
        <dbReference type="ChEBI" id="CHEBI:29035"/>
    </cofactor>
    <text evidence="17">Binds 2 magnesium or manganese ions per subunit.</text>
</comment>
<dbReference type="GO" id="GO:0046872">
    <property type="term" value="F:metal ion binding"/>
    <property type="evidence" value="ECO:0007669"/>
    <property type="project" value="UniProtKB-KW"/>
</dbReference>
<dbReference type="PROSITE" id="PS00844">
    <property type="entry name" value="DALA_DALA_LIGASE_2"/>
    <property type="match status" value="1"/>
</dbReference>
<dbReference type="AlphaFoldDB" id="A0A549T4V4"/>
<dbReference type="InterPro" id="IPR011127">
    <property type="entry name" value="Dala_Dala_lig_N"/>
</dbReference>
<sequence length="350" mass="37129">MSLLTVGVLYGGQSAEHDVSLMSAANVMKAMDRARYRVVPIAIGRDGIWWLNADAGEGPVPQPGSGVSVALVPGGRGRLVAVDGAPAELLPTLDLLFPVLHGRFGEDGTVQGYAEMAGLPYAGCGILGSAAAMDKDVAKRLLREAGVPVARSVTLAAGEGVDADQLADRFGYPFFVKPARQGSSFGVSRVDGAQAVKPALTKAFEFDDKILVEEFLHGREIECAVLQHADGRLTISPPGEIVTAAHHDFYNYEAKYFDPDGAKVVIPAEVPEAVVEEAMALSARAFRALSCEGIARVDFFLLEDGRLFLNEVNTMPGCTNRSMYPLALAECGVSYSGWIDVAIAFGLKRG</sequence>
<evidence type="ECO:0000313" key="21">
    <source>
        <dbReference type="Proteomes" id="UP000316801"/>
    </source>
</evidence>
<evidence type="ECO:0000256" key="14">
    <source>
        <dbReference type="HAMAP-Rule" id="MF_00047"/>
    </source>
</evidence>
<comment type="cofactor">
    <cofactor evidence="1">
        <name>Mn(2+)</name>
        <dbReference type="ChEBI" id="CHEBI:29035"/>
    </cofactor>
</comment>
<dbReference type="Gene3D" id="3.30.470.20">
    <property type="entry name" value="ATP-grasp fold, B domain"/>
    <property type="match status" value="1"/>
</dbReference>
<feature type="binding site" evidence="17">
    <location>
        <position position="311"/>
    </location>
    <ligand>
        <name>Mg(2+)</name>
        <dbReference type="ChEBI" id="CHEBI:18420"/>
        <label>1</label>
    </ligand>
</feature>
<dbReference type="PANTHER" id="PTHR23132:SF25">
    <property type="entry name" value="D-ALANINE--D-ALANINE LIGASE A"/>
    <property type="match status" value="1"/>
</dbReference>
<dbReference type="SUPFAM" id="SSF52440">
    <property type="entry name" value="PreATP-grasp domain"/>
    <property type="match status" value="1"/>
</dbReference>
<comment type="function">
    <text evidence="2 14">Cell wall formation.</text>
</comment>
<dbReference type="Pfam" id="PF01820">
    <property type="entry name" value="Dala_Dala_lig_N"/>
    <property type="match status" value="1"/>
</dbReference>
<feature type="binding site" evidence="17">
    <location>
        <position position="311"/>
    </location>
    <ligand>
        <name>Mg(2+)</name>
        <dbReference type="ChEBI" id="CHEBI:18420"/>
        <label>2</label>
    </ligand>
</feature>
<keyword evidence="6 16" id="KW-0547">Nucleotide-binding</keyword>
<evidence type="ECO:0000256" key="11">
    <source>
        <dbReference type="ARBA" id="ARBA00023211"/>
    </source>
</evidence>
<dbReference type="GO" id="GO:0005829">
    <property type="term" value="C:cytosol"/>
    <property type="evidence" value="ECO:0007669"/>
    <property type="project" value="TreeGrafter"/>
</dbReference>
<dbReference type="InterPro" id="IPR005905">
    <property type="entry name" value="D_ala_D_ala"/>
</dbReference>
<keyword evidence="21" id="KW-1185">Reference proteome</keyword>
<organism evidence="20 21">
    <name type="scientific">Rhizobium straminoryzae</name>
    <dbReference type="NCBI Taxonomy" id="1387186"/>
    <lineage>
        <taxon>Bacteria</taxon>
        <taxon>Pseudomonadati</taxon>
        <taxon>Pseudomonadota</taxon>
        <taxon>Alphaproteobacteria</taxon>
        <taxon>Hyphomicrobiales</taxon>
        <taxon>Rhizobiaceae</taxon>
        <taxon>Rhizobium/Agrobacterium group</taxon>
        <taxon>Rhizobium</taxon>
    </lineage>
</organism>
<dbReference type="GO" id="GO:0005524">
    <property type="term" value="F:ATP binding"/>
    <property type="evidence" value="ECO:0007669"/>
    <property type="project" value="UniProtKB-UniRule"/>
</dbReference>
<keyword evidence="9 14" id="KW-0133">Cell shape</keyword>
<protein>
    <recommendedName>
        <fullName evidence="14">D-alanine--D-alanine ligase</fullName>
        <ecNumber evidence="14">6.3.2.4</ecNumber>
    </recommendedName>
    <alternativeName>
        <fullName evidence="14">D-Ala-D-Ala ligase</fullName>
    </alternativeName>
    <alternativeName>
        <fullName evidence="14">D-alanylalanine synthetase</fullName>
    </alternativeName>
</protein>
<dbReference type="InterPro" id="IPR011761">
    <property type="entry name" value="ATP-grasp"/>
</dbReference>
<evidence type="ECO:0000256" key="4">
    <source>
        <dbReference type="ARBA" id="ARBA00022598"/>
    </source>
</evidence>
<feature type="binding site" evidence="17">
    <location>
        <position position="313"/>
    </location>
    <ligand>
        <name>Mg(2+)</name>
        <dbReference type="ChEBI" id="CHEBI:18420"/>
        <label>2</label>
    </ligand>
</feature>
<dbReference type="HAMAP" id="MF_00047">
    <property type="entry name" value="Dala_Dala_lig"/>
    <property type="match status" value="1"/>
</dbReference>
<proteinExistence type="inferred from homology"/>
<evidence type="ECO:0000256" key="9">
    <source>
        <dbReference type="ARBA" id="ARBA00022960"/>
    </source>
</evidence>
<feature type="active site" evidence="15">
    <location>
        <position position="322"/>
    </location>
</feature>
<feature type="binding site" evidence="16">
    <location>
        <begin position="310"/>
        <end position="311"/>
    </location>
    <ligand>
        <name>ATP</name>
        <dbReference type="ChEBI" id="CHEBI:30616"/>
    </ligand>
</feature>
<feature type="binding site" evidence="17">
    <location>
        <position position="298"/>
    </location>
    <ligand>
        <name>Mg(2+)</name>
        <dbReference type="ChEBI" id="CHEBI:18420"/>
        <label>1</label>
    </ligand>
</feature>
<dbReference type="GO" id="GO:0009252">
    <property type="term" value="P:peptidoglycan biosynthetic process"/>
    <property type="evidence" value="ECO:0007669"/>
    <property type="project" value="UniProtKB-UniRule"/>
</dbReference>
<evidence type="ECO:0000256" key="13">
    <source>
        <dbReference type="ARBA" id="ARBA00047614"/>
    </source>
</evidence>
<comment type="pathway">
    <text evidence="14">Cell wall biogenesis; peptidoglycan biosynthesis.</text>
</comment>
<comment type="catalytic activity">
    <reaction evidence="13 14">
        <text>2 D-alanine + ATP = D-alanyl-D-alanine + ADP + phosphate + H(+)</text>
        <dbReference type="Rhea" id="RHEA:11224"/>
        <dbReference type="ChEBI" id="CHEBI:15378"/>
        <dbReference type="ChEBI" id="CHEBI:30616"/>
        <dbReference type="ChEBI" id="CHEBI:43474"/>
        <dbReference type="ChEBI" id="CHEBI:57416"/>
        <dbReference type="ChEBI" id="CHEBI:57822"/>
        <dbReference type="ChEBI" id="CHEBI:456216"/>
        <dbReference type="EC" id="6.3.2.4"/>
    </reaction>
</comment>
<feature type="binding site" evidence="16">
    <location>
        <begin position="183"/>
        <end position="184"/>
    </location>
    <ligand>
        <name>ATP</name>
        <dbReference type="ChEBI" id="CHEBI:30616"/>
    </ligand>
</feature>
<evidence type="ECO:0000256" key="7">
    <source>
        <dbReference type="ARBA" id="ARBA00022840"/>
    </source>
</evidence>
<dbReference type="EC" id="6.3.2.4" evidence="14"/>
<keyword evidence="10 14" id="KW-0573">Peptidoglycan synthesis</keyword>
<keyword evidence="4 14" id="KW-0436">Ligase</keyword>
<dbReference type="Proteomes" id="UP000316801">
    <property type="component" value="Unassembled WGS sequence"/>
</dbReference>
<dbReference type="NCBIfam" id="NF002528">
    <property type="entry name" value="PRK01966.1-4"/>
    <property type="match status" value="1"/>
</dbReference>
<dbReference type="Gene3D" id="3.30.1490.20">
    <property type="entry name" value="ATP-grasp fold, A domain"/>
    <property type="match status" value="1"/>
</dbReference>
<dbReference type="InterPro" id="IPR000291">
    <property type="entry name" value="D-Ala_lig_Van_CS"/>
</dbReference>
<keyword evidence="12 14" id="KW-0961">Cell wall biogenesis/degradation</keyword>
<dbReference type="PANTHER" id="PTHR23132">
    <property type="entry name" value="D-ALANINE--D-ALANINE LIGASE"/>
    <property type="match status" value="1"/>
</dbReference>
<dbReference type="EMBL" id="VJMG01000048">
    <property type="protein sequence ID" value="TRL36862.1"/>
    <property type="molecule type" value="Genomic_DNA"/>
</dbReference>
<dbReference type="PROSITE" id="PS50975">
    <property type="entry name" value="ATP_GRASP"/>
    <property type="match status" value="1"/>
</dbReference>
<gene>
    <name evidence="14" type="primary">ddl</name>
    <name evidence="20" type="ORF">FNA46_16970</name>
</gene>
<dbReference type="SUPFAM" id="SSF56059">
    <property type="entry name" value="Glutathione synthetase ATP-binding domain-like"/>
    <property type="match status" value="1"/>
</dbReference>
<dbReference type="UniPathway" id="UPA00219"/>
<dbReference type="Gene3D" id="3.40.50.20">
    <property type="match status" value="1"/>
</dbReference>
<evidence type="ECO:0000256" key="8">
    <source>
        <dbReference type="ARBA" id="ARBA00022842"/>
    </source>
</evidence>
<dbReference type="InterPro" id="IPR011095">
    <property type="entry name" value="Dala_Dala_lig_C"/>
</dbReference>
<comment type="similarity">
    <text evidence="3 14">Belongs to the D-alanine--D-alanine ligase family.</text>
</comment>
<evidence type="ECO:0000256" key="6">
    <source>
        <dbReference type="ARBA" id="ARBA00022741"/>
    </source>
</evidence>
<reference evidence="20 21" key="1">
    <citation type="submission" date="2019-07" db="EMBL/GenBank/DDBJ databases">
        <title>Ln-dependent methylotrophs.</title>
        <authorList>
            <person name="Tani A."/>
        </authorList>
    </citation>
    <scope>NUCLEOTIDE SEQUENCE [LARGE SCALE GENOMIC DNA]</scope>
    <source>
        <strain evidence="20 21">SM12</strain>
    </source>
</reference>
<feature type="domain" description="ATP-grasp" evidence="19">
    <location>
        <begin position="139"/>
        <end position="344"/>
    </location>
</feature>
<dbReference type="PIRSF" id="PIRSF039102">
    <property type="entry name" value="Ddl/VanB"/>
    <property type="match status" value="1"/>
</dbReference>
<evidence type="ECO:0000259" key="19">
    <source>
        <dbReference type="PROSITE" id="PS50975"/>
    </source>
</evidence>
<feature type="binding site" evidence="16">
    <location>
        <begin position="175"/>
        <end position="177"/>
    </location>
    <ligand>
        <name>ATP</name>
        <dbReference type="ChEBI" id="CHEBI:30616"/>
    </ligand>
</feature>
<evidence type="ECO:0000256" key="5">
    <source>
        <dbReference type="ARBA" id="ARBA00022723"/>
    </source>
</evidence>
<dbReference type="NCBIfam" id="TIGR01205">
    <property type="entry name" value="D_ala_D_alaTIGR"/>
    <property type="match status" value="1"/>
</dbReference>
<feature type="active site" evidence="15">
    <location>
        <position position="16"/>
    </location>
</feature>
<keyword evidence="8 17" id="KW-0460">Magnesium</keyword>
<dbReference type="PROSITE" id="PS00843">
    <property type="entry name" value="DALA_DALA_LIGASE_1"/>
    <property type="match status" value="1"/>
</dbReference>
<accession>A0A549T4V4</accession>
<comment type="subcellular location">
    <subcellularLocation>
        <location evidence="14">Cytoplasm</location>
    </subcellularLocation>
</comment>
<keyword evidence="7 18" id="KW-0067">ATP-binding</keyword>
<dbReference type="GO" id="GO:0071555">
    <property type="term" value="P:cell wall organization"/>
    <property type="evidence" value="ECO:0007669"/>
    <property type="project" value="UniProtKB-KW"/>
</dbReference>
<dbReference type="GO" id="GO:0008716">
    <property type="term" value="F:D-alanine-D-alanine ligase activity"/>
    <property type="evidence" value="ECO:0007669"/>
    <property type="project" value="UniProtKB-UniRule"/>
</dbReference>
<evidence type="ECO:0000256" key="17">
    <source>
        <dbReference type="PIRSR" id="PIRSR039102-3"/>
    </source>
</evidence>
<evidence type="ECO:0000256" key="2">
    <source>
        <dbReference type="ARBA" id="ARBA00003921"/>
    </source>
</evidence>
<evidence type="ECO:0000256" key="3">
    <source>
        <dbReference type="ARBA" id="ARBA00010871"/>
    </source>
</evidence>
<keyword evidence="14" id="KW-0963">Cytoplasm</keyword>
<evidence type="ECO:0000256" key="15">
    <source>
        <dbReference type="PIRSR" id="PIRSR039102-1"/>
    </source>
</evidence>
<evidence type="ECO:0000256" key="18">
    <source>
        <dbReference type="PROSITE-ProRule" id="PRU00409"/>
    </source>
</evidence>
<keyword evidence="5 17" id="KW-0479">Metal-binding</keyword>
<feature type="binding site" evidence="16">
    <location>
        <begin position="213"/>
        <end position="220"/>
    </location>
    <ligand>
        <name>ATP</name>
        <dbReference type="ChEBI" id="CHEBI:30616"/>
    </ligand>
</feature>
<dbReference type="GO" id="GO:0008360">
    <property type="term" value="P:regulation of cell shape"/>
    <property type="evidence" value="ECO:0007669"/>
    <property type="project" value="UniProtKB-KW"/>
</dbReference>
<evidence type="ECO:0000313" key="20">
    <source>
        <dbReference type="EMBL" id="TRL36862.1"/>
    </source>
</evidence>
<dbReference type="InterPro" id="IPR016185">
    <property type="entry name" value="PreATP-grasp_dom_sf"/>
</dbReference>
<feature type="active site" evidence="15">
    <location>
        <position position="183"/>
    </location>
</feature>
<comment type="caution">
    <text evidence="20">The sequence shown here is derived from an EMBL/GenBank/DDBJ whole genome shotgun (WGS) entry which is preliminary data.</text>
</comment>